<proteinExistence type="predicted"/>
<protein>
    <submittedName>
        <fullName evidence="1">Uncharacterized protein</fullName>
    </submittedName>
</protein>
<feature type="non-terminal residue" evidence="1">
    <location>
        <position position="30"/>
    </location>
</feature>
<organism evidence="1">
    <name type="scientific">marine sediment metagenome</name>
    <dbReference type="NCBI Taxonomy" id="412755"/>
    <lineage>
        <taxon>unclassified sequences</taxon>
        <taxon>metagenomes</taxon>
        <taxon>ecological metagenomes</taxon>
    </lineage>
</organism>
<accession>X1AB42</accession>
<comment type="caution">
    <text evidence="1">The sequence shown here is derived from an EMBL/GenBank/DDBJ whole genome shotgun (WGS) entry which is preliminary data.</text>
</comment>
<sequence length="30" mass="3658">MDEELEEELIAGEEEDPALLYKEKMELKFW</sequence>
<name>X1AB42_9ZZZZ</name>
<gene>
    <name evidence="1" type="ORF">S01H4_29360</name>
</gene>
<dbReference type="AlphaFoldDB" id="X1AB42"/>
<evidence type="ECO:0000313" key="1">
    <source>
        <dbReference type="EMBL" id="GAG78999.1"/>
    </source>
</evidence>
<dbReference type="EMBL" id="BART01014968">
    <property type="protein sequence ID" value="GAG78999.1"/>
    <property type="molecule type" value="Genomic_DNA"/>
</dbReference>
<reference evidence="1" key="1">
    <citation type="journal article" date="2014" name="Front. Microbiol.">
        <title>High frequency of phylogenetically diverse reductive dehalogenase-homologous genes in deep subseafloor sedimentary metagenomes.</title>
        <authorList>
            <person name="Kawai M."/>
            <person name="Futagami T."/>
            <person name="Toyoda A."/>
            <person name="Takaki Y."/>
            <person name="Nishi S."/>
            <person name="Hori S."/>
            <person name="Arai W."/>
            <person name="Tsubouchi T."/>
            <person name="Morono Y."/>
            <person name="Uchiyama I."/>
            <person name="Ito T."/>
            <person name="Fujiyama A."/>
            <person name="Inagaki F."/>
            <person name="Takami H."/>
        </authorList>
    </citation>
    <scope>NUCLEOTIDE SEQUENCE</scope>
    <source>
        <strain evidence="1">Expedition CK06-06</strain>
    </source>
</reference>